<name>A0A7J0D5I3_STRMI</name>
<organism evidence="1 2">
    <name type="scientific">Streptomyces microflavus</name>
    <name type="common">Streptomyces lipmanii</name>
    <dbReference type="NCBI Taxonomy" id="1919"/>
    <lineage>
        <taxon>Bacteria</taxon>
        <taxon>Bacillati</taxon>
        <taxon>Actinomycetota</taxon>
        <taxon>Actinomycetes</taxon>
        <taxon>Kitasatosporales</taxon>
        <taxon>Streptomycetaceae</taxon>
        <taxon>Streptomyces</taxon>
    </lineage>
</organism>
<dbReference type="AlphaFoldDB" id="A0A7J0D5I3"/>
<comment type="caution">
    <text evidence="1">The sequence shown here is derived from an EMBL/GenBank/DDBJ whole genome shotgun (WGS) entry which is preliminary data.</text>
</comment>
<evidence type="ECO:0000313" key="2">
    <source>
        <dbReference type="Proteomes" id="UP000498740"/>
    </source>
</evidence>
<dbReference type="RefSeq" id="WP_051821998.1">
    <property type="nucleotide sequence ID" value="NZ_BMUG01000015.1"/>
</dbReference>
<evidence type="ECO:0000313" key="1">
    <source>
        <dbReference type="EMBL" id="GFN10001.1"/>
    </source>
</evidence>
<gene>
    <name evidence="1" type="ORF">Smic_85570</name>
</gene>
<dbReference type="Proteomes" id="UP000498740">
    <property type="component" value="Unassembled WGS sequence"/>
</dbReference>
<sequence>MSNDVAYPVFRTSDLGLALSTARRLMEFGRREDSRVTAYAELCSVAEVQRVARELPQGQYAGDFDYREVGGVPREQWPLLVAGLAGRDLPTDPAVYEGRLPVKCELDHLPIGRIEDVFAAAIGPSRGWINWEWLCWPDAPELDFLGERKHAEVSLLFNTRTRELDEPADDHTVLLHVRSVCIDGRQVREPYAHWLAEQVGLTVIGPGELW</sequence>
<protein>
    <submittedName>
        <fullName evidence="1">Uncharacterized protein</fullName>
    </submittedName>
</protein>
<proteinExistence type="predicted"/>
<reference evidence="1 2" key="1">
    <citation type="submission" date="2020-05" db="EMBL/GenBank/DDBJ databases">
        <title>Whole genome shotgun sequence of Streptomyces microflavus NBRC 13062.</title>
        <authorList>
            <person name="Komaki H."/>
            <person name="Tamura T."/>
        </authorList>
    </citation>
    <scope>NUCLEOTIDE SEQUENCE [LARGE SCALE GENOMIC DNA]</scope>
    <source>
        <strain evidence="1 2">NBRC 13062</strain>
    </source>
</reference>
<accession>A0A7J0D5I3</accession>
<dbReference type="EMBL" id="BLWD01000004">
    <property type="protein sequence ID" value="GFN10001.1"/>
    <property type="molecule type" value="Genomic_DNA"/>
</dbReference>